<evidence type="ECO:0000256" key="10">
    <source>
        <dbReference type="ARBA" id="ARBA00022840"/>
    </source>
</evidence>
<evidence type="ECO:0000256" key="14">
    <source>
        <dbReference type="SAM" id="Phobius"/>
    </source>
</evidence>
<dbReference type="InterPro" id="IPR003661">
    <property type="entry name" value="HisK_dim/P_dom"/>
</dbReference>
<sequence length="422" mass="48288">MRIRPSIRIYFLVAMLLTGTVTIGVLTVTAVRYFFSGMDSAMTEFFRSQVSELPLGEKNTPLQMDELTIASKWEDLPQQIQDNWHADALDPGQLHKKIGGTAIFSPPEFGYFVMKVVREEQVRFISLVLDDFETHKRLNEEVPPFFYIILTGLAAIVFFALVLLVVQRKISSPVERLRDWAKLLDKEQLTQPVPNFHYSELNSLAGLIKSSLSSVQESLEREQRFLGYASHELRTPIAVTRTNSELLRKMITKQIAPDKQLEVLDRIDRAVFTMTDLTETLLWLNRHEGKVLPSRSLKVGELITQIESELHYLLQGKLVDVHISVDETEMVLPEGLCRIVMTNLIRNAFQHTHHGEVVIEQNGNQISIVNHNFNAPKVQDDLGFGLGLELTQRLISQYGWQYHTIQSNDGWRVEVVFDSAFE</sequence>
<evidence type="ECO:0000256" key="2">
    <source>
        <dbReference type="ARBA" id="ARBA00004651"/>
    </source>
</evidence>
<accession>A0ABT1MWK3</accession>
<evidence type="ECO:0000256" key="13">
    <source>
        <dbReference type="ARBA" id="ARBA00023136"/>
    </source>
</evidence>
<dbReference type="SUPFAM" id="SSF55874">
    <property type="entry name" value="ATPase domain of HSP90 chaperone/DNA topoisomerase II/histidine kinase"/>
    <property type="match status" value="1"/>
</dbReference>
<dbReference type="InterPro" id="IPR036890">
    <property type="entry name" value="HATPase_C_sf"/>
</dbReference>
<name>A0ABT1MWK3_9GAMM</name>
<keyword evidence="6" id="KW-0808">Transferase</keyword>
<evidence type="ECO:0000313" key="17">
    <source>
        <dbReference type="Proteomes" id="UP001524460"/>
    </source>
</evidence>
<dbReference type="Proteomes" id="UP001524460">
    <property type="component" value="Unassembled WGS sequence"/>
</dbReference>
<reference evidence="16 17" key="1">
    <citation type="submission" date="2022-07" db="EMBL/GenBank/DDBJ databases">
        <title>Photobacterium pectinilyticum sp. nov., a marine bacterium isolated from surface seawater of Qingdao offshore.</title>
        <authorList>
            <person name="Wang X."/>
        </authorList>
    </citation>
    <scope>NUCLEOTIDE SEQUENCE [LARGE SCALE GENOMIC DNA]</scope>
    <source>
        <strain evidence="16 17">ZSDE20</strain>
    </source>
</reference>
<evidence type="ECO:0000256" key="9">
    <source>
        <dbReference type="ARBA" id="ARBA00022777"/>
    </source>
</evidence>
<proteinExistence type="predicted"/>
<organism evidence="16 17">
    <name type="scientific">Photobacterium pectinilyticum</name>
    <dbReference type="NCBI Taxonomy" id="2906793"/>
    <lineage>
        <taxon>Bacteria</taxon>
        <taxon>Pseudomonadati</taxon>
        <taxon>Pseudomonadota</taxon>
        <taxon>Gammaproteobacteria</taxon>
        <taxon>Vibrionales</taxon>
        <taxon>Vibrionaceae</taxon>
        <taxon>Photobacterium</taxon>
    </lineage>
</organism>
<dbReference type="PROSITE" id="PS50109">
    <property type="entry name" value="HIS_KIN"/>
    <property type="match status" value="1"/>
</dbReference>
<keyword evidence="17" id="KW-1185">Reference proteome</keyword>
<keyword evidence="7 14" id="KW-0812">Transmembrane</keyword>
<keyword evidence="4" id="KW-1003">Cell membrane</keyword>
<keyword evidence="13 14" id="KW-0472">Membrane</keyword>
<keyword evidence="9 16" id="KW-0418">Kinase</keyword>
<dbReference type="Gene3D" id="1.10.287.130">
    <property type="match status" value="1"/>
</dbReference>
<evidence type="ECO:0000256" key="4">
    <source>
        <dbReference type="ARBA" id="ARBA00022475"/>
    </source>
</evidence>
<dbReference type="Gene3D" id="6.10.340.10">
    <property type="match status" value="1"/>
</dbReference>
<keyword evidence="10" id="KW-0067">ATP-binding</keyword>
<evidence type="ECO:0000256" key="12">
    <source>
        <dbReference type="ARBA" id="ARBA00023012"/>
    </source>
</evidence>
<dbReference type="Gene3D" id="3.30.565.10">
    <property type="entry name" value="Histidine kinase-like ATPase, C-terminal domain"/>
    <property type="match status" value="1"/>
</dbReference>
<dbReference type="PANTHER" id="PTHR45528:SF1">
    <property type="entry name" value="SENSOR HISTIDINE KINASE CPXA"/>
    <property type="match status" value="1"/>
</dbReference>
<dbReference type="CDD" id="cd00082">
    <property type="entry name" value="HisKA"/>
    <property type="match status" value="1"/>
</dbReference>
<keyword evidence="11 14" id="KW-1133">Transmembrane helix</keyword>
<evidence type="ECO:0000256" key="6">
    <source>
        <dbReference type="ARBA" id="ARBA00022679"/>
    </source>
</evidence>
<evidence type="ECO:0000259" key="15">
    <source>
        <dbReference type="PROSITE" id="PS50109"/>
    </source>
</evidence>
<protein>
    <recommendedName>
        <fullName evidence="3">histidine kinase</fullName>
        <ecNumber evidence="3">2.7.13.3</ecNumber>
    </recommendedName>
</protein>
<dbReference type="InterPro" id="IPR036097">
    <property type="entry name" value="HisK_dim/P_sf"/>
</dbReference>
<keyword evidence="8" id="KW-0547">Nucleotide-binding</keyword>
<gene>
    <name evidence="16" type="ORF">NHN17_02040</name>
</gene>
<keyword evidence="12" id="KW-0902">Two-component regulatory system</keyword>
<dbReference type="InterPro" id="IPR005467">
    <property type="entry name" value="His_kinase_dom"/>
</dbReference>
<dbReference type="RefSeq" id="WP_255040444.1">
    <property type="nucleotide sequence ID" value="NZ_JANEYT010000003.1"/>
</dbReference>
<dbReference type="EMBL" id="JANEYT010000003">
    <property type="protein sequence ID" value="MCQ1056850.1"/>
    <property type="molecule type" value="Genomic_DNA"/>
</dbReference>
<dbReference type="InterPro" id="IPR050398">
    <property type="entry name" value="HssS/ArlS-like"/>
</dbReference>
<comment type="caution">
    <text evidence="16">The sequence shown here is derived from an EMBL/GenBank/DDBJ whole genome shotgun (WGS) entry which is preliminary data.</text>
</comment>
<evidence type="ECO:0000313" key="16">
    <source>
        <dbReference type="EMBL" id="MCQ1056850.1"/>
    </source>
</evidence>
<feature type="domain" description="Histidine kinase" evidence="15">
    <location>
        <begin position="228"/>
        <end position="422"/>
    </location>
</feature>
<feature type="transmembrane region" description="Helical" evidence="14">
    <location>
        <begin position="145"/>
        <end position="166"/>
    </location>
</feature>
<dbReference type="EC" id="2.7.13.3" evidence="3"/>
<keyword evidence="5" id="KW-0597">Phosphoprotein</keyword>
<evidence type="ECO:0000256" key="11">
    <source>
        <dbReference type="ARBA" id="ARBA00022989"/>
    </source>
</evidence>
<dbReference type="GO" id="GO:0016301">
    <property type="term" value="F:kinase activity"/>
    <property type="evidence" value="ECO:0007669"/>
    <property type="project" value="UniProtKB-KW"/>
</dbReference>
<dbReference type="Pfam" id="PF00512">
    <property type="entry name" value="HisKA"/>
    <property type="match status" value="1"/>
</dbReference>
<evidence type="ECO:0000256" key="1">
    <source>
        <dbReference type="ARBA" id="ARBA00000085"/>
    </source>
</evidence>
<comment type="subcellular location">
    <subcellularLocation>
        <location evidence="2">Cell membrane</location>
        <topology evidence="2">Multi-pass membrane protein</topology>
    </subcellularLocation>
</comment>
<evidence type="ECO:0000256" key="7">
    <source>
        <dbReference type="ARBA" id="ARBA00022692"/>
    </source>
</evidence>
<dbReference type="SMART" id="SM00388">
    <property type="entry name" value="HisKA"/>
    <property type="match status" value="1"/>
</dbReference>
<feature type="transmembrane region" description="Helical" evidence="14">
    <location>
        <begin position="9"/>
        <end position="35"/>
    </location>
</feature>
<dbReference type="PANTHER" id="PTHR45528">
    <property type="entry name" value="SENSOR HISTIDINE KINASE CPXA"/>
    <property type="match status" value="1"/>
</dbReference>
<evidence type="ECO:0000256" key="5">
    <source>
        <dbReference type="ARBA" id="ARBA00022553"/>
    </source>
</evidence>
<evidence type="ECO:0000256" key="3">
    <source>
        <dbReference type="ARBA" id="ARBA00012438"/>
    </source>
</evidence>
<dbReference type="SUPFAM" id="SSF47384">
    <property type="entry name" value="Homodimeric domain of signal transducing histidine kinase"/>
    <property type="match status" value="1"/>
</dbReference>
<comment type="catalytic activity">
    <reaction evidence="1">
        <text>ATP + protein L-histidine = ADP + protein N-phospho-L-histidine.</text>
        <dbReference type="EC" id="2.7.13.3"/>
    </reaction>
</comment>
<evidence type="ECO:0000256" key="8">
    <source>
        <dbReference type="ARBA" id="ARBA00022741"/>
    </source>
</evidence>